<gene>
    <name evidence="1" type="ORF">HMPREF0372_03395</name>
</gene>
<dbReference type="HOGENOM" id="CLU_2616821_0_0_9"/>
<dbReference type="EMBL" id="AGCK01000276">
    <property type="protein sequence ID" value="EHM41189.1"/>
    <property type="molecule type" value="Genomic_DNA"/>
</dbReference>
<dbReference type="PATRIC" id="fig|411475.3.peg.2928"/>
<accession>G9YV30</accession>
<evidence type="ECO:0000313" key="2">
    <source>
        <dbReference type="Proteomes" id="UP000004459"/>
    </source>
</evidence>
<sequence>MEQVECLVLTGELREEEYPVLSRLAGEIQELLDPPRPALAELGLEGLPASGALCRAMERYRHNARLLLEAWEKQPVSC</sequence>
<proteinExistence type="predicted"/>
<reference evidence="1 2" key="1">
    <citation type="submission" date="2011-08" db="EMBL/GenBank/DDBJ databases">
        <authorList>
            <person name="Weinstock G."/>
            <person name="Sodergren E."/>
            <person name="Clifton S."/>
            <person name="Fulton L."/>
            <person name="Fulton B."/>
            <person name="Courtney L."/>
            <person name="Fronick C."/>
            <person name="Harrison M."/>
            <person name="Strong C."/>
            <person name="Farmer C."/>
            <person name="Delahaunty K."/>
            <person name="Markovic C."/>
            <person name="Hall O."/>
            <person name="Minx P."/>
            <person name="Tomlinson C."/>
            <person name="Mitreva M."/>
            <person name="Hou S."/>
            <person name="Chen J."/>
            <person name="Wollam A."/>
            <person name="Pepin K.H."/>
            <person name="Johnson M."/>
            <person name="Bhonagiri V."/>
            <person name="Zhang X."/>
            <person name="Suruliraj S."/>
            <person name="Warren W."/>
            <person name="Chinwalla A."/>
            <person name="Mardis E.R."/>
            <person name="Wilson R.K."/>
        </authorList>
    </citation>
    <scope>NUCLEOTIDE SEQUENCE [LARGE SCALE GENOMIC DNA]</scope>
    <source>
        <strain evidence="1 2">ATCC 29863</strain>
    </source>
</reference>
<dbReference type="Proteomes" id="UP000004459">
    <property type="component" value="Unassembled WGS sequence"/>
</dbReference>
<name>G9YV30_FLAPL</name>
<dbReference type="AlphaFoldDB" id="G9YV30"/>
<protein>
    <submittedName>
        <fullName evidence="1">Uncharacterized protein</fullName>
    </submittedName>
</protein>
<comment type="caution">
    <text evidence="1">The sequence shown here is derived from an EMBL/GenBank/DDBJ whole genome shotgun (WGS) entry which is preliminary data.</text>
</comment>
<evidence type="ECO:0000313" key="1">
    <source>
        <dbReference type="EMBL" id="EHM41189.1"/>
    </source>
</evidence>
<organism evidence="1 2">
    <name type="scientific">Flavonifractor plautii ATCC 29863</name>
    <dbReference type="NCBI Taxonomy" id="411475"/>
    <lineage>
        <taxon>Bacteria</taxon>
        <taxon>Bacillati</taxon>
        <taxon>Bacillota</taxon>
        <taxon>Clostridia</taxon>
        <taxon>Eubacteriales</taxon>
        <taxon>Oscillospiraceae</taxon>
        <taxon>Flavonifractor</taxon>
    </lineage>
</organism>